<dbReference type="Proteomes" id="UP000015105">
    <property type="component" value="Chromosome 2D"/>
</dbReference>
<keyword evidence="3" id="KW-1185">Reference proteome</keyword>
<evidence type="ECO:0000256" key="1">
    <source>
        <dbReference type="SAM" id="MobiDB-lite"/>
    </source>
</evidence>
<reference evidence="3" key="2">
    <citation type="journal article" date="2017" name="Nat. Plants">
        <title>The Aegilops tauschii genome reveals multiple impacts of transposons.</title>
        <authorList>
            <person name="Zhao G."/>
            <person name="Zou C."/>
            <person name="Li K."/>
            <person name="Wang K."/>
            <person name="Li T."/>
            <person name="Gao L."/>
            <person name="Zhang X."/>
            <person name="Wang H."/>
            <person name="Yang Z."/>
            <person name="Liu X."/>
            <person name="Jiang W."/>
            <person name="Mao L."/>
            <person name="Kong X."/>
            <person name="Jiao Y."/>
            <person name="Jia J."/>
        </authorList>
    </citation>
    <scope>NUCLEOTIDE SEQUENCE [LARGE SCALE GENOMIC DNA]</scope>
    <source>
        <strain evidence="3">cv. AL8/78</strain>
    </source>
</reference>
<sequence>MLCSHVLRLMDILHLEEISKHHIVERWTKDARDIPPKHLVQYQKDNSANLSFTCRSAKLYLKAMEVMRMGDASAASFDHMYAGLEALLVSGAPLAEKRDGSAFEDRLDGTVGGRLQGNVEIAFVEGDDGADQSHSGGQSVSVNALQGLELQTSIGGPEGQQTTGGRHLMKV</sequence>
<evidence type="ECO:0000313" key="3">
    <source>
        <dbReference type="Proteomes" id="UP000015105"/>
    </source>
</evidence>
<dbReference type="AlphaFoldDB" id="A0A453CQP8"/>
<reference evidence="2" key="4">
    <citation type="submission" date="2019-03" db="UniProtKB">
        <authorList>
            <consortium name="EnsemblPlants"/>
        </authorList>
    </citation>
    <scope>IDENTIFICATION</scope>
</reference>
<dbReference type="EnsemblPlants" id="AET2Gv20925200.2">
    <property type="protein sequence ID" value="AET2Gv20925200.2"/>
    <property type="gene ID" value="AET2Gv20925200"/>
</dbReference>
<dbReference type="Gramene" id="AET2Gv20925200.2">
    <property type="protein sequence ID" value="AET2Gv20925200.2"/>
    <property type="gene ID" value="AET2Gv20925200"/>
</dbReference>
<reference evidence="2" key="5">
    <citation type="journal article" date="2021" name="G3 (Bethesda)">
        <title>Aegilops tauschii genome assembly Aet v5.0 features greater sequence contiguity and improved annotation.</title>
        <authorList>
            <person name="Wang L."/>
            <person name="Zhu T."/>
            <person name="Rodriguez J.C."/>
            <person name="Deal K.R."/>
            <person name="Dubcovsky J."/>
            <person name="McGuire P.E."/>
            <person name="Lux T."/>
            <person name="Spannagl M."/>
            <person name="Mayer K.F.X."/>
            <person name="Baldrich P."/>
            <person name="Meyers B.C."/>
            <person name="Huo N."/>
            <person name="Gu Y.Q."/>
            <person name="Zhou H."/>
            <person name="Devos K.M."/>
            <person name="Bennetzen J.L."/>
            <person name="Unver T."/>
            <person name="Budak H."/>
            <person name="Gulick P.J."/>
            <person name="Galiba G."/>
            <person name="Kalapos B."/>
            <person name="Nelson D.R."/>
            <person name="Li P."/>
            <person name="You F.M."/>
            <person name="Luo M.C."/>
            <person name="Dvorak J."/>
        </authorList>
    </citation>
    <scope>NUCLEOTIDE SEQUENCE [LARGE SCALE GENOMIC DNA]</scope>
    <source>
        <strain evidence="2">cv. AL8/78</strain>
    </source>
</reference>
<protein>
    <submittedName>
        <fullName evidence="2">Uncharacterized protein</fullName>
    </submittedName>
</protein>
<feature type="compositionally biased region" description="Polar residues" evidence="1">
    <location>
        <begin position="151"/>
        <end position="164"/>
    </location>
</feature>
<reference evidence="3" key="1">
    <citation type="journal article" date="2014" name="Science">
        <title>Ancient hybridizations among the ancestral genomes of bread wheat.</title>
        <authorList>
            <consortium name="International Wheat Genome Sequencing Consortium,"/>
            <person name="Marcussen T."/>
            <person name="Sandve S.R."/>
            <person name="Heier L."/>
            <person name="Spannagl M."/>
            <person name="Pfeifer M."/>
            <person name="Jakobsen K.S."/>
            <person name="Wulff B.B."/>
            <person name="Steuernagel B."/>
            <person name="Mayer K.F."/>
            <person name="Olsen O.A."/>
        </authorList>
    </citation>
    <scope>NUCLEOTIDE SEQUENCE [LARGE SCALE GENOMIC DNA]</scope>
    <source>
        <strain evidence="3">cv. AL8/78</strain>
    </source>
</reference>
<feature type="region of interest" description="Disordered" evidence="1">
    <location>
        <begin position="151"/>
        <end position="171"/>
    </location>
</feature>
<proteinExistence type="predicted"/>
<evidence type="ECO:0000313" key="2">
    <source>
        <dbReference type="EnsemblPlants" id="AET2Gv20925200.2"/>
    </source>
</evidence>
<organism evidence="2 3">
    <name type="scientific">Aegilops tauschii subsp. strangulata</name>
    <name type="common">Goatgrass</name>
    <dbReference type="NCBI Taxonomy" id="200361"/>
    <lineage>
        <taxon>Eukaryota</taxon>
        <taxon>Viridiplantae</taxon>
        <taxon>Streptophyta</taxon>
        <taxon>Embryophyta</taxon>
        <taxon>Tracheophyta</taxon>
        <taxon>Spermatophyta</taxon>
        <taxon>Magnoliopsida</taxon>
        <taxon>Liliopsida</taxon>
        <taxon>Poales</taxon>
        <taxon>Poaceae</taxon>
        <taxon>BOP clade</taxon>
        <taxon>Pooideae</taxon>
        <taxon>Triticodae</taxon>
        <taxon>Triticeae</taxon>
        <taxon>Triticinae</taxon>
        <taxon>Aegilops</taxon>
    </lineage>
</organism>
<name>A0A453CQP8_AEGTS</name>
<dbReference type="STRING" id="200361.A0A453CQP8"/>
<accession>A0A453CQP8</accession>
<reference evidence="2" key="3">
    <citation type="journal article" date="2017" name="Nature">
        <title>Genome sequence of the progenitor of the wheat D genome Aegilops tauschii.</title>
        <authorList>
            <person name="Luo M.C."/>
            <person name="Gu Y.Q."/>
            <person name="Puiu D."/>
            <person name="Wang H."/>
            <person name="Twardziok S.O."/>
            <person name="Deal K.R."/>
            <person name="Huo N."/>
            <person name="Zhu T."/>
            <person name="Wang L."/>
            <person name="Wang Y."/>
            <person name="McGuire P.E."/>
            <person name="Liu S."/>
            <person name="Long H."/>
            <person name="Ramasamy R.K."/>
            <person name="Rodriguez J.C."/>
            <person name="Van S.L."/>
            <person name="Yuan L."/>
            <person name="Wang Z."/>
            <person name="Xia Z."/>
            <person name="Xiao L."/>
            <person name="Anderson O.D."/>
            <person name="Ouyang S."/>
            <person name="Liang Y."/>
            <person name="Zimin A.V."/>
            <person name="Pertea G."/>
            <person name="Qi P."/>
            <person name="Bennetzen J.L."/>
            <person name="Dai X."/>
            <person name="Dawson M.W."/>
            <person name="Muller H.G."/>
            <person name="Kugler K."/>
            <person name="Rivarola-Duarte L."/>
            <person name="Spannagl M."/>
            <person name="Mayer K.F.X."/>
            <person name="Lu F.H."/>
            <person name="Bevan M.W."/>
            <person name="Leroy P."/>
            <person name="Li P."/>
            <person name="You F.M."/>
            <person name="Sun Q."/>
            <person name="Liu Z."/>
            <person name="Lyons E."/>
            <person name="Wicker T."/>
            <person name="Salzberg S.L."/>
            <person name="Devos K.M."/>
            <person name="Dvorak J."/>
        </authorList>
    </citation>
    <scope>NUCLEOTIDE SEQUENCE [LARGE SCALE GENOMIC DNA]</scope>
    <source>
        <strain evidence="2">cv. AL8/78</strain>
    </source>
</reference>